<comment type="caution">
    <text evidence="1">The sequence shown here is derived from an EMBL/GenBank/DDBJ whole genome shotgun (WGS) entry which is preliminary data.</text>
</comment>
<protein>
    <submittedName>
        <fullName evidence="1">Uncharacterized protein</fullName>
    </submittedName>
</protein>
<dbReference type="EMBL" id="LAZR01056482">
    <property type="protein sequence ID" value="KKK74096.1"/>
    <property type="molecule type" value="Genomic_DNA"/>
</dbReference>
<reference evidence="1" key="1">
    <citation type="journal article" date="2015" name="Nature">
        <title>Complex archaea that bridge the gap between prokaryotes and eukaryotes.</title>
        <authorList>
            <person name="Spang A."/>
            <person name="Saw J.H."/>
            <person name="Jorgensen S.L."/>
            <person name="Zaremba-Niedzwiedzka K."/>
            <person name="Martijn J."/>
            <person name="Lind A.E."/>
            <person name="van Eijk R."/>
            <person name="Schleper C."/>
            <person name="Guy L."/>
            <person name="Ettema T.J."/>
        </authorList>
    </citation>
    <scope>NUCLEOTIDE SEQUENCE</scope>
</reference>
<evidence type="ECO:0000313" key="1">
    <source>
        <dbReference type="EMBL" id="KKK74096.1"/>
    </source>
</evidence>
<accession>A0A0F9APF9</accession>
<organism evidence="1">
    <name type="scientific">marine sediment metagenome</name>
    <dbReference type="NCBI Taxonomy" id="412755"/>
    <lineage>
        <taxon>unclassified sequences</taxon>
        <taxon>metagenomes</taxon>
        <taxon>ecological metagenomes</taxon>
    </lineage>
</organism>
<proteinExistence type="predicted"/>
<gene>
    <name evidence="1" type="ORF">LCGC14_2887210</name>
</gene>
<sequence length="47" mass="5229">MNDLDLQVLIEALDVLNEYRGKTVGQELARCNSKIALTKLIDLVKGN</sequence>
<name>A0A0F9APF9_9ZZZZ</name>
<dbReference type="AlphaFoldDB" id="A0A0F9APF9"/>